<dbReference type="SUPFAM" id="SSF102405">
    <property type="entry name" value="MCP/YpsA-like"/>
    <property type="match status" value="1"/>
</dbReference>
<proteinExistence type="inferred from homology"/>
<gene>
    <name evidence="4" type="ORF">Q0590_01940</name>
</gene>
<dbReference type="NCBIfam" id="TIGR00730">
    <property type="entry name" value="Rossman fold protein, TIGR00730 family"/>
    <property type="match status" value="1"/>
</dbReference>
<keyword evidence="3" id="KW-0378">Hydrolase</keyword>
<accession>A0ABT8QYS2</accession>
<organism evidence="4 5">
    <name type="scientific">Rhodocytophaga aerolata</name>
    <dbReference type="NCBI Taxonomy" id="455078"/>
    <lineage>
        <taxon>Bacteria</taxon>
        <taxon>Pseudomonadati</taxon>
        <taxon>Bacteroidota</taxon>
        <taxon>Cytophagia</taxon>
        <taxon>Cytophagales</taxon>
        <taxon>Rhodocytophagaceae</taxon>
        <taxon>Rhodocytophaga</taxon>
    </lineage>
</organism>
<keyword evidence="5" id="KW-1185">Reference proteome</keyword>
<dbReference type="Pfam" id="PF03641">
    <property type="entry name" value="Lysine_decarbox"/>
    <property type="match status" value="1"/>
</dbReference>
<comment type="catalytic activity">
    <reaction evidence="1">
        <text>AMP + H2O = D-ribose 5-phosphate + adenine</text>
        <dbReference type="Rhea" id="RHEA:20129"/>
        <dbReference type="ChEBI" id="CHEBI:15377"/>
        <dbReference type="ChEBI" id="CHEBI:16708"/>
        <dbReference type="ChEBI" id="CHEBI:78346"/>
        <dbReference type="ChEBI" id="CHEBI:456215"/>
        <dbReference type="EC" id="3.2.2.4"/>
    </reaction>
</comment>
<evidence type="ECO:0000256" key="2">
    <source>
        <dbReference type="ARBA" id="ARBA00006763"/>
    </source>
</evidence>
<evidence type="ECO:0000256" key="1">
    <source>
        <dbReference type="ARBA" id="ARBA00000274"/>
    </source>
</evidence>
<comment type="similarity">
    <text evidence="2 3">Belongs to the LOG family.</text>
</comment>
<dbReference type="PANTHER" id="PTHR31223:SF70">
    <property type="entry name" value="LOG FAMILY PROTEIN YJL055W"/>
    <property type="match status" value="1"/>
</dbReference>
<dbReference type="InterPro" id="IPR031100">
    <property type="entry name" value="LOG_fam"/>
</dbReference>
<dbReference type="EMBL" id="JAUKPO010000001">
    <property type="protein sequence ID" value="MDO1444989.1"/>
    <property type="molecule type" value="Genomic_DNA"/>
</dbReference>
<sequence>MKSVCVFCGSSMGNSPLYAGAAYELGRLLAENNIRLIYGGAKVGLMGKVADGVLKQGGKVTGVLPTFLAGKEIAHASLTELILVESMHERKMKMSELADGFIALPGGMGTMEELCEILTWSQLGLHGKPAGVLNVNGYYDFLLQLFQKMVEEGFLREKHHQMLLHADKAEVLLTQMNAYQAPAVEKWLTNRDT</sequence>
<reference evidence="4" key="1">
    <citation type="submission" date="2023-07" db="EMBL/GenBank/DDBJ databases">
        <title>The genome sequence of Rhodocytophaga aerolata KACC 12507.</title>
        <authorList>
            <person name="Zhang X."/>
        </authorList>
    </citation>
    <scope>NUCLEOTIDE SEQUENCE</scope>
    <source>
        <strain evidence="4">KACC 12507</strain>
    </source>
</reference>
<keyword evidence="3" id="KW-0203">Cytokinin biosynthesis</keyword>
<evidence type="ECO:0000256" key="3">
    <source>
        <dbReference type="RuleBase" id="RU363015"/>
    </source>
</evidence>
<dbReference type="InterPro" id="IPR005269">
    <property type="entry name" value="LOG"/>
</dbReference>
<evidence type="ECO:0000313" key="4">
    <source>
        <dbReference type="EMBL" id="MDO1444989.1"/>
    </source>
</evidence>
<comment type="caution">
    <text evidence="4">The sequence shown here is derived from an EMBL/GenBank/DDBJ whole genome shotgun (WGS) entry which is preliminary data.</text>
</comment>
<dbReference type="EC" id="3.2.2.n1" evidence="3"/>
<name>A0ABT8QYS2_9BACT</name>
<protein>
    <recommendedName>
        <fullName evidence="3">Cytokinin riboside 5'-monophosphate phosphoribohydrolase</fullName>
        <ecNumber evidence="3">3.2.2.n1</ecNumber>
    </recommendedName>
</protein>
<evidence type="ECO:0000313" key="5">
    <source>
        <dbReference type="Proteomes" id="UP001168528"/>
    </source>
</evidence>
<dbReference type="Proteomes" id="UP001168528">
    <property type="component" value="Unassembled WGS sequence"/>
</dbReference>
<dbReference type="Gene3D" id="3.40.50.450">
    <property type="match status" value="1"/>
</dbReference>
<dbReference type="PANTHER" id="PTHR31223">
    <property type="entry name" value="LOG FAMILY PROTEIN YJL055W"/>
    <property type="match status" value="1"/>
</dbReference>
<dbReference type="RefSeq" id="WP_302035789.1">
    <property type="nucleotide sequence ID" value="NZ_JAUKPO010000001.1"/>
</dbReference>